<dbReference type="EMBL" id="JARBHB010000008">
    <property type="protein sequence ID" value="KAJ8877890.1"/>
    <property type="molecule type" value="Genomic_DNA"/>
</dbReference>
<feature type="region of interest" description="Disordered" evidence="1">
    <location>
        <begin position="1"/>
        <end position="39"/>
    </location>
</feature>
<gene>
    <name evidence="2" type="ORF">PR048_022349</name>
</gene>
<protein>
    <submittedName>
        <fullName evidence="2">Uncharacterized protein</fullName>
    </submittedName>
</protein>
<accession>A0ABQ9H0R0</accession>
<evidence type="ECO:0000256" key="1">
    <source>
        <dbReference type="SAM" id="MobiDB-lite"/>
    </source>
</evidence>
<dbReference type="Proteomes" id="UP001159363">
    <property type="component" value="Chromosome 7"/>
</dbReference>
<proteinExistence type="predicted"/>
<sequence length="72" mass="7997">MEQRRNERVVEMGDPRENPPTCGIVRHDSHLRKSRSDPAGELGCEVSFATGSQLIRHTLGDSEPIADLQGKK</sequence>
<reference evidence="2 3" key="1">
    <citation type="submission" date="2023-02" db="EMBL/GenBank/DDBJ databases">
        <title>LHISI_Scaffold_Assembly.</title>
        <authorList>
            <person name="Stuart O.P."/>
            <person name="Cleave R."/>
            <person name="Magrath M.J.L."/>
            <person name="Mikheyev A.S."/>
        </authorList>
    </citation>
    <scope>NUCLEOTIDE SEQUENCE [LARGE SCALE GENOMIC DNA]</scope>
    <source>
        <strain evidence="2">Daus_M_001</strain>
        <tissue evidence="2">Leg muscle</tissue>
    </source>
</reference>
<feature type="compositionally biased region" description="Basic and acidic residues" evidence="1">
    <location>
        <begin position="1"/>
        <end position="17"/>
    </location>
</feature>
<comment type="caution">
    <text evidence="2">The sequence shown here is derived from an EMBL/GenBank/DDBJ whole genome shotgun (WGS) entry which is preliminary data.</text>
</comment>
<evidence type="ECO:0000313" key="3">
    <source>
        <dbReference type="Proteomes" id="UP001159363"/>
    </source>
</evidence>
<keyword evidence="3" id="KW-1185">Reference proteome</keyword>
<name>A0ABQ9H0R0_9NEOP</name>
<organism evidence="2 3">
    <name type="scientific">Dryococelus australis</name>
    <dbReference type="NCBI Taxonomy" id="614101"/>
    <lineage>
        <taxon>Eukaryota</taxon>
        <taxon>Metazoa</taxon>
        <taxon>Ecdysozoa</taxon>
        <taxon>Arthropoda</taxon>
        <taxon>Hexapoda</taxon>
        <taxon>Insecta</taxon>
        <taxon>Pterygota</taxon>
        <taxon>Neoptera</taxon>
        <taxon>Polyneoptera</taxon>
        <taxon>Phasmatodea</taxon>
        <taxon>Verophasmatodea</taxon>
        <taxon>Anareolatae</taxon>
        <taxon>Phasmatidae</taxon>
        <taxon>Eurycanthinae</taxon>
        <taxon>Dryococelus</taxon>
    </lineage>
</organism>
<evidence type="ECO:0000313" key="2">
    <source>
        <dbReference type="EMBL" id="KAJ8877890.1"/>
    </source>
</evidence>